<dbReference type="OrthoDB" id="9800350at2"/>
<reference evidence="5 6" key="1">
    <citation type="submission" date="2017-02" db="EMBL/GenBank/DDBJ databases">
        <authorList>
            <person name="Peterson S.W."/>
        </authorList>
    </citation>
    <scope>NUCLEOTIDE SEQUENCE [LARGE SCALE GENOMIC DNA]</scope>
    <source>
        <strain evidence="5 6">USBA 369</strain>
    </source>
</reference>
<dbReference type="PROSITE" id="PS51118">
    <property type="entry name" value="HTH_HXLR"/>
    <property type="match status" value="1"/>
</dbReference>
<protein>
    <submittedName>
        <fullName evidence="5">Transcriptional regulator, HxlR family</fullName>
    </submittedName>
</protein>
<keyword evidence="1" id="KW-0805">Transcription regulation</keyword>
<name>A0A1T4T2E8_9HYPH</name>
<dbReference type="InterPro" id="IPR002577">
    <property type="entry name" value="HTH_HxlR"/>
</dbReference>
<dbReference type="AlphaFoldDB" id="A0A1T4T2E8"/>
<dbReference type="PANTHER" id="PTHR33204">
    <property type="entry name" value="TRANSCRIPTIONAL REGULATOR, MARR FAMILY"/>
    <property type="match status" value="1"/>
</dbReference>
<dbReference type="SUPFAM" id="SSF46785">
    <property type="entry name" value="Winged helix' DNA-binding domain"/>
    <property type="match status" value="1"/>
</dbReference>
<evidence type="ECO:0000256" key="1">
    <source>
        <dbReference type="ARBA" id="ARBA00023015"/>
    </source>
</evidence>
<keyword evidence="2" id="KW-0238">DNA-binding</keyword>
<organism evidence="5 6">
    <name type="scientific">Consotaella salsifontis</name>
    <dbReference type="NCBI Taxonomy" id="1365950"/>
    <lineage>
        <taxon>Bacteria</taxon>
        <taxon>Pseudomonadati</taxon>
        <taxon>Pseudomonadota</taxon>
        <taxon>Alphaproteobacteria</taxon>
        <taxon>Hyphomicrobiales</taxon>
        <taxon>Aurantimonadaceae</taxon>
        <taxon>Consotaella</taxon>
    </lineage>
</organism>
<dbReference type="Proteomes" id="UP000190135">
    <property type="component" value="Unassembled WGS sequence"/>
</dbReference>
<dbReference type="Gene3D" id="1.10.10.10">
    <property type="entry name" value="Winged helix-like DNA-binding domain superfamily/Winged helix DNA-binding domain"/>
    <property type="match status" value="1"/>
</dbReference>
<dbReference type="GO" id="GO:0003677">
    <property type="term" value="F:DNA binding"/>
    <property type="evidence" value="ECO:0007669"/>
    <property type="project" value="UniProtKB-KW"/>
</dbReference>
<keyword evidence="3" id="KW-0804">Transcription</keyword>
<keyword evidence="6" id="KW-1185">Reference proteome</keyword>
<evidence type="ECO:0000256" key="3">
    <source>
        <dbReference type="ARBA" id="ARBA00023163"/>
    </source>
</evidence>
<evidence type="ECO:0000313" key="6">
    <source>
        <dbReference type="Proteomes" id="UP000190135"/>
    </source>
</evidence>
<sequence>MNMTNVLSELSNCSGVSEVLGRIGDKWTVQIVVVLSRQPERFNSIKRQVPGISQQMLTRTLKALERDGLVDRSVRHTTPPQVEYSLTKTGVSLAEAVRHLAAWAIEHREFIRDSRARYDDAR</sequence>
<evidence type="ECO:0000259" key="4">
    <source>
        <dbReference type="PROSITE" id="PS51118"/>
    </source>
</evidence>
<evidence type="ECO:0000313" key="5">
    <source>
        <dbReference type="EMBL" id="SKA34626.1"/>
    </source>
</evidence>
<proteinExistence type="predicted"/>
<dbReference type="EMBL" id="FUXL01000017">
    <property type="protein sequence ID" value="SKA34626.1"/>
    <property type="molecule type" value="Genomic_DNA"/>
</dbReference>
<dbReference type="InterPro" id="IPR036388">
    <property type="entry name" value="WH-like_DNA-bd_sf"/>
</dbReference>
<dbReference type="InterPro" id="IPR036390">
    <property type="entry name" value="WH_DNA-bd_sf"/>
</dbReference>
<accession>A0A1T4T2E8</accession>
<dbReference type="PANTHER" id="PTHR33204:SF39">
    <property type="entry name" value="TRANSCRIPTIONAL REGULATORY PROTEIN"/>
    <property type="match status" value="1"/>
</dbReference>
<gene>
    <name evidence="5" type="ORF">SAMN05428963_11783</name>
</gene>
<evidence type="ECO:0000256" key="2">
    <source>
        <dbReference type="ARBA" id="ARBA00023125"/>
    </source>
</evidence>
<dbReference type="Pfam" id="PF01638">
    <property type="entry name" value="HxlR"/>
    <property type="match status" value="1"/>
</dbReference>
<feature type="domain" description="HTH hxlR-type" evidence="4">
    <location>
        <begin position="13"/>
        <end position="112"/>
    </location>
</feature>